<dbReference type="PANTHER" id="PTHR11895:SF176">
    <property type="entry name" value="AMIDASE AMID-RELATED"/>
    <property type="match status" value="1"/>
</dbReference>
<gene>
    <name evidence="2" type="primary">amiD</name>
    <name evidence="2" type="ORF">GCM10011611_00740</name>
</gene>
<dbReference type="Proteomes" id="UP000646365">
    <property type="component" value="Unassembled WGS sequence"/>
</dbReference>
<evidence type="ECO:0000313" key="3">
    <source>
        <dbReference type="Proteomes" id="UP000646365"/>
    </source>
</evidence>
<protein>
    <submittedName>
        <fullName evidence="2">Putative amidase AmiD</fullName>
    </submittedName>
</protein>
<reference evidence="2" key="1">
    <citation type="journal article" date="2014" name="Int. J. Syst. Evol. Microbiol.">
        <title>Complete genome sequence of Corynebacterium casei LMG S-19264T (=DSM 44701T), isolated from a smear-ripened cheese.</title>
        <authorList>
            <consortium name="US DOE Joint Genome Institute (JGI-PGF)"/>
            <person name="Walter F."/>
            <person name="Albersmeier A."/>
            <person name="Kalinowski J."/>
            <person name="Ruckert C."/>
        </authorList>
    </citation>
    <scope>NUCLEOTIDE SEQUENCE</scope>
    <source>
        <strain evidence="2">CGMCC 1.15725</strain>
    </source>
</reference>
<comment type="caution">
    <text evidence="2">The sequence shown here is derived from an EMBL/GenBank/DDBJ whole genome shotgun (WGS) entry which is preliminary data.</text>
</comment>
<reference evidence="2" key="2">
    <citation type="submission" date="2020-09" db="EMBL/GenBank/DDBJ databases">
        <authorList>
            <person name="Sun Q."/>
            <person name="Zhou Y."/>
        </authorList>
    </citation>
    <scope>NUCLEOTIDE SEQUENCE</scope>
    <source>
        <strain evidence="2">CGMCC 1.15725</strain>
    </source>
</reference>
<dbReference type="PANTHER" id="PTHR11895">
    <property type="entry name" value="TRANSAMIDASE"/>
    <property type="match status" value="1"/>
</dbReference>
<dbReference type="EMBL" id="BMJQ01000001">
    <property type="protein sequence ID" value="GGE99048.1"/>
    <property type="molecule type" value="Genomic_DNA"/>
</dbReference>
<dbReference type="Gene3D" id="3.90.1300.10">
    <property type="entry name" value="Amidase signature (AS) domain"/>
    <property type="match status" value="1"/>
</dbReference>
<dbReference type="RefSeq" id="WP_189041265.1">
    <property type="nucleotide sequence ID" value="NZ_BMJQ01000001.1"/>
</dbReference>
<organism evidence="2 3">
    <name type="scientific">Aliidongia dinghuensis</name>
    <dbReference type="NCBI Taxonomy" id="1867774"/>
    <lineage>
        <taxon>Bacteria</taxon>
        <taxon>Pseudomonadati</taxon>
        <taxon>Pseudomonadota</taxon>
        <taxon>Alphaproteobacteria</taxon>
        <taxon>Rhodospirillales</taxon>
        <taxon>Dongiaceae</taxon>
        <taxon>Aliidongia</taxon>
    </lineage>
</organism>
<dbReference type="Pfam" id="PF01425">
    <property type="entry name" value="Amidase"/>
    <property type="match status" value="1"/>
</dbReference>
<dbReference type="PROSITE" id="PS00571">
    <property type="entry name" value="AMIDASES"/>
    <property type="match status" value="1"/>
</dbReference>
<keyword evidence="3" id="KW-1185">Reference proteome</keyword>
<dbReference type="InterPro" id="IPR023631">
    <property type="entry name" value="Amidase_dom"/>
</dbReference>
<sequence>MTELHYATLLETAAAIRARKLSPVALTRALVERIAHLEPSLQAYATLTPDLALAQAARAEEEIAAGRYRGPLHGIPIAVKDICDTAGIVTAAGTALHRDRVPALDATVVKRLTNAGAVLLGKLQLTEGAFVTHHPTVTPPRNPWHADYYAGASSSGSGVAVAAGLCFGALGSDTGGSIRFPSAANGITGLKPTWGRVSRYGVFALADSLDHIGPMTRSAADAGAMLGVIAGLDPEDPTSLPAPVPDYLAGLGGQLGGQLDGIRIGVDAAYNEEDCDPDVVAAVRDAERVLRGLGATITAVRVPPAQAVTEAWATLCAVEAAIVHETTYPARASEYGGLAQLLETGRAADAVDVMKAHHGRLAYAGALTQLFASIDLLLIPTQPLSDFTIAQEAELFATAEGLLGFLRFAAPFDMWGGPTLTLPGGFTARGMPLSFQLVARHLDEPLLVRAGDAFQRATDWHRRHPAL</sequence>
<proteinExistence type="predicted"/>
<feature type="domain" description="Amidase" evidence="1">
    <location>
        <begin position="26"/>
        <end position="447"/>
    </location>
</feature>
<evidence type="ECO:0000259" key="1">
    <source>
        <dbReference type="Pfam" id="PF01425"/>
    </source>
</evidence>
<name>A0A8J3E1D7_9PROT</name>
<dbReference type="InterPro" id="IPR036928">
    <property type="entry name" value="AS_sf"/>
</dbReference>
<dbReference type="InterPro" id="IPR020556">
    <property type="entry name" value="Amidase_CS"/>
</dbReference>
<evidence type="ECO:0000313" key="2">
    <source>
        <dbReference type="EMBL" id="GGE99048.1"/>
    </source>
</evidence>
<accession>A0A8J3E1D7</accession>
<dbReference type="InterPro" id="IPR000120">
    <property type="entry name" value="Amidase"/>
</dbReference>
<dbReference type="GO" id="GO:0003824">
    <property type="term" value="F:catalytic activity"/>
    <property type="evidence" value="ECO:0007669"/>
    <property type="project" value="InterPro"/>
</dbReference>
<dbReference type="SUPFAM" id="SSF75304">
    <property type="entry name" value="Amidase signature (AS) enzymes"/>
    <property type="match status" value="1"/>
</dbReference>
<dbReference type="AlphaFoldDB" id="A0A8J3E1D7"/>